<keyword evidence="6" id="KW-1133">Transmembrane helix</keyword>
<evidence type="ECO:0000259" key="7">
    <source>
        <dbReference type="Pfam" id="PF00746"/>
    </source>
</evidence>
<reference evidence="8 9" key="1">
    <citation type="submission" date="2020-01" db="EMBL/GenBank/DDBJ databases">
        <title>Paenibacillus soybeanensis sp. nov. isolated from the nodules of soybean (Glycine max(L.) Merr).</title>
        <authorList>
            <person name="Wang H."/>
        </authorList>
    </citation>
    <scope>NUCLEOTIDE SEQUENCE [LARGE SCALE GENOMIC DNA]</scope>
    <source>
        <strain evidence="8 9">T1</strain>
    </source>
</reference>
<keyword evidence="9" id="KW-1185">Reference proteome</keyword>
<evidence type="ECO:0000256" key="3">
    <source>
        <dbReference type="ARBA" id="ARBA00022525"/>
    </source>
</evidence>
<sequence length="113" mass="11945">MDVPLGGIAVVNQGPKHGQVTVKPDGSWTYKPGKGYTGKDNFSIIVKDKDGNAEETLITITVGDVPLGTIDPGTGATLPKTGESSHMGVRLAGLAVILLGVFLLRKRLFRSMR</sequence>
<dbReference type="Gene3D" id="2.60.40.3440">
    <property type="match status" value="1"/>
</dbReference>
<feature type="domain" description="Gram-positive cocci surface proteins LPxTG" evidence="7">
    <location>
        <begin position="72"/>
        <end position="107"/>
    </location>
</feature>
<evidence type="ECO:0000313" key="9">
    <source>
        <dbReference type="Proteomes" id="UP000665561"/>
    </source>
</evidence>
<evidence type="ECO:0000313" key="8">
    <source>
        <dbReference type="EMBL" id="NBD27084.1"/>
    </source>
</evidence>
<evidence type="ECO:0000256" key="5">
    <source>
        <dbReference type="ARBA" id="ARBA00023088"/>
    </source>
</evidence>
<keyword evidence="2" id="KW-0134">Cell wall</keyword>
<dbReference type="InterPro" id="IPR019931">
    <property type="entry name" value="LPXTG_anchor"/>
</dbReference>
<keyword evidence="6" id="KW-0472">Membrane</keyword>
<accession>A0ABW9XWJ4</accession>
<dbReference type="Proteomes" id="UP000665561">
    <property type="component" value="Unassembled WGS sequence"/>
</dbReference>
<dbReference type="Pfam" id="PF00746">
    <property type="entry name" value="Gram_pos_anchor"/>
    <property type="match status" value="1"/>
</dbReference>
<gene>
    <name evidence="8" type="ORF">GT019_24700</name>
</gene>
<proteinExistence type="predicted"/>
<keyword evidence="3" id="KW-0964">Secreted</keyword>
<dbReference type="Pfam" id="PF17963">
    <property type="entry name" value="Big_9"/>
    <property type="match status" value="1"/>
</dbReference>
<feature type="transmembrane region" description="Helical" evidence="6">
    <location>
        <begin position="87"/>
        <end position="104"/>
    </location>
</feature>
<keyword evidence="4" id="KW-0732">Signal</keyword>
<evidence type="ECO:0000256" key="6">
    <source>
        <dbReference type="SAM" id="Phobius"/>
    </source>
</evidence>
<comment type="caution">
    <text evidence="8">The sequence shown here is derived from an EMBL/GenBank/DDBJ whole genome shotgun (WGS) entry which is preliminary data.</text>
</comment>
<keyword evidence="5" id="KW-0572">Peptidoglycan-anchor</keyword>
<evidence type="ECO:0000256" key="1">
    <source>
        <dbReference type="ARBA" id="ARBA00004168"/>
    </source>
</evidence>
<dbReference type="NCBIfam" id="TIGR01167">
    <property type="entry name" value="LPXTG_anchor"/>
    <property type="match status" value="1"/>
</dbReference>
<protein>
    <submittedName>
        <fullName evidence="8">LPXTG cell wall anchor domain-containing protein</fullName>
    </submittedName>
</protein>
<organism evidence="8 9">
    <name type="scientific">Paenibacillus glycinis</name>
    <dbReference type="NCBI Taxonomy" id="2697035"/>
    <lineage>
        <taxon>Bacteria</taxon>
        <taxon>Bacillati</taxon>
        <taxon>Bacillota</taxon>
        <taxon>Bacilli</taxon>
        <taxon>Bacillales</taxon>
        <taxon>Paenibacillaceae</taxon>
        <taxon>Paenibacillus</taxon>
    </lineage>
</organism>
<keyword evidence="6" id="KW-0812">Transmembrane</keyword>
<evidence type="ECO:0000256" key="4">
    <source>
        <dbReference type="ARBA" id="ARBA00022729"/>
    </source>
</evidence>
<dbReference type="EMBL" id="JAAAMV010000025">
    <property type="protein sequence ID" value="NBD27084.1"/>
    <property type="molecule type" value="Genomic_DNA"/>
</dbReference>
<name>A0ABW9XWJ4_9BACL</name>
<evidence type="ECO:0000256" key="2">
    <source>
        <dbReference type="ARBA" id="ARBA00022512"/>
    </source>
</evidence>
<comment type="subcellular location">
    <subcellularLocation>
        <location evidence="1">Secreted</location>
        <location evidence="1">Cell wall</location>
        <topology evidence="1">Peptidoglycan-anchor</topology>
    </subcellularLocation>
</comment>